<dbReference type="Pfam" id="PF02729">
    <property type="entry name" value="OTCace_N"/>
    <property type="match status" value="1"/>
</dbReference>
<dbReference type="InterPro" id="IPR006131">
    <property type="entry name" value="Asp_carbamoyltransf_Asp/Orn-bd"/>
</dbReference>
<evidence type="ECO:0000256" key="5">
    <source>
        <dbReference type="ARBA" id="ARBA00022679"/>
    </source>
</evidence>
<dbReference type="SUPFAM" id="SSF53671">
    <property type="entry name" value="Aspartate/ornithine carbamoyltransferase"/>
    <property type="match status" value="1"/>
</dbReference>
<keyword evidence="12" id="KW-1185">Reference proteome</keyword>
<sequence length="344" mass="36512">MTIRHFLLDTDLTSAEQAAILDAADRLKAARRTGDRTGSGGPGPLAGRSVVLLFEKPSTRTRLSFDVAVAELGGHPVMVDAATTQLGRGESIEDTAAVFSRYVDMVVIRTFAQERLERLAAAASVPVVNALSDHAHPCQALADLQTIREKKGALAGLTLAYLGDGNNVAHSLVLAGALAGMRVRVASPPGYEPFEQVVRQANEIATTTGGEIVVTHDPLLAAAGADVLYTDVWASMGQDDQDESRSLVFQRYQLDEKAVEAADDDVIVMHCLPAHRDLEIAGSVIDGPRSVVFDQAENRLHAQKALLSFLLDPSLLDERDRAAGRPGHAAAHPLPAALTGQATP</sequence>
<dbReference type="PROSITE" id="PS00097">
    <property type="entry name" value="CARBAMOYLTRANSFERASE"/>
    <property type="match status" value="1"/>
</dbReference>
<reference evidence="11 12" key="1">
    <citation type="submission" date="2011-05" db="EMBL/GenBank/DDBJ databases">
        <title>Complete sequence of chromosome of Frankia symbiont of Datisca glomerata.</title>
        <authorList>
            <consortium name="US DOE Joint Genome Institute"/>
            <person name="Lucas S."/>
            <person name="Han J."/>
            <person name="Lapidus A."/>
            <person name="Cheng J.-F."/>
            <person name="Goodwin L."/>
            <person name="Pitluck S."/>
            <person name="Peters L."/>
            <person name="Mikhailova N."/>
            <person name="Chertkov O."/>
            <person name="Teshima H."/>
            <person name="Han C."/>
            <person name="Tapia R."/>
            <person name="Land M."/>
            <person name="Hauser L."/>
            <person name="Kyrpides N."/>
            <person name="Ivanova N."/>
            <person name="Pagani I."/>
            <person name="Berry A."/>
            <person name="Pawlowski K."/>
            <person name="Persson T."/>
            <person name="Vanden Heuvel B."/>
            <person name="Benson D."/>
            <person name="Woyke T."/>
        </authorList>
    </citation>
    <scope>NUCLEOTIDE SEQUENCE [LARGE SCALE GENOMIC DNA]</scope>
    <source>
        <strain evidence="12">4085684</strain>
    </source>
</reference>
<dbReference type="GO" id="GO:0005737">
    <property type="term" value="C:cytoplasm"/>
    <property type="evidence" value="ECO:0007669"/>
    <property type="project" value="UniProtKB-SubCell"/>
</dbReference>
<dbReference type="Pfam" id="PF00185">
    <property type="entry name" value="OTCace"/>
    <property type="match status" value="1"/>
</dbReference>
<feature type="compositionally biased region" description="Low complexity" evidence="8">
    <location>
        <begin position="324"/>
        <end position="338"/>
    </location>
</feature>
<feature type="binding site" evidence="7">
    <location>
        <begin position="271"/>
        <end position="272"/>
    </location>
    <ligand>
        <name>carbamoyl phosphate</name>
        <dbReference type="ChEBI" id="CHEBI:58228"/>
    </ligand>
</feature>
<feature type="region of interest" description="Disordered" evidence="8">
    <location>
        <begin position="320"/>
        <end position="344"/>
    </location>
</feature>
<evidence type="ECO:0000259" key="9">
    <source>
        <dbReference type="Pfam" id="PF00185"/>
    </source>
</evidence>
<protein>
    <recommendedName>
        <fullName evidence="4 7">Ornithine carbamoyltransferase</fullName>
        <shortName evidence="7">OTCase</shortName>
        <ecNumber evidence="3 7">2.1.3.3</ecNumber>
    </recommendedName>
</protein>
<proteinExistence type="inferred from homology"/>
<dbReference type="HOGENOM" id="CLU_043846_3_2_11"/>
<dbReference type="EC" id="2.1.3.3" evidence="3 7"/>
<dbReference type="NCBIfam" id="NF001986">
    <property type="entry name" value="PRK00779.1"/>
    <property type="match status" value="1"/>
</dbReference>
<dbReference type="GO" id="GO:0042450">
    <property type="term" value="P:L-arginine biosynthetic process via ornithine"/>
    <property type="evidence" value="ECO:0007669"/>
    <property type="project" value="UniProtKB-UniRule"/>
</dbReference>
<dbReference type="FunFam" id="3.40.50.1370:FF:000008">
    <property type="entry name" value="Ornithine carbamoyltransferase"/>
    <property type="match status" value="1"/>
</dbReference>
<accession>F8AZT8</accession>
<keyword evidence="5 7" id="KW-0808">Transferase</keyword>
<dbReference type="GO" id="GO:0016597">
    <property type="term" value="F:amino acid binding"/>
    <property type="evidence" value="ECO:0007669"/>
    <property type="project" value="InterPro"/>
</dbReference>
<gene>
    <name evidence="11" type="ordered locus">FsymDg_3273</name>
</gene>
<dbReference type="InterPro" id="IPR036901">
    <property type="entry name" value="Asp/Orn_carbamoylTrfase_sf"/>
</dbReference>
<dbReference type="InterPro" id="IPR024904">
    <property type="entry name" value="OTCase_ArgI"/>
</dbReference>
<comment type="pathway">
    <text evidence="1">Amino-acid biosynthesis; L-arginine biosynthesis; L-arginine from L-ornithine and carbamoyl phosphate: step 1/3.</text>
</comment>
<dbReference type="eggNOG" id="COG0078">
    <property type="taxonomic scope" value="Bacteria"/>
</dbReference>
<dbReference type="PRINTS" id="PR00100">
    <property type="entry name" value="AOTCASE"/>
</dbReference>
<feature type="binding site" evidence="7">
    <location>
        <position position="299"/>
    </location>
    <ligand>
        <name>carbamoyl phosphate</name>
        <dbReference type="ChEBI" id="CHEBI:58228"/>
    </ligand>
</feature>
<dbReference type="Proteomes" id="UP000001549">
    <property type="component" value="Chromosome"/>
</dbReference>
<organism evidence="11 12">
    <name type="scientific">Candidatus Protofrankia datiscae</name>
    <dbReference type="NCBI Taxonomy" id="2716812"/>
    <lineage>
        <taxon>Bacteria</taxon>
        <taxon>Bacillati</taxon>
        <taxon>Actinomycetota</taxon>
        <taxon>Actinomycetes</taxon>
        <taxon>Frankiales</taxon>
        <taxon>Frankiaceae</taxon>
        <taxon>Protofrankia</taxon>
    </lineage>
</organism>
<feature type="domain" description="Aspartate/ornithine carbamoyltransferase Asp/Orn-binding" evidence="9">
    <location>
        <begin position="156"/>
        <end position="309"/>
    </location>
</feature>
<evidence type="ECO:0000256" key="4">
    <source>
        <dbReference type="ARBA" id="ARBA00016634"/>
    </source>
</evidence>
<evidence type="ECO:0000256" key="8">
    <source>
        <dbReference type="SAM" id="MobiDB-lite"/>
    </source>
</evidence>
<name>F8AZT8_9ACTN</name>
<dbReference type="RefSeq" id="WP_013874469.1">
    <property type="nucleotide sequence ID" value="NC_015656.1"/>
</dbReference>
<feature type="binding site" evidence="7">
    <location>
        <begin position="58"/>
        <end position="61"/>
    </location>
    <ligand>
        <name>carbamoyl phosphate</name>
        <dbReference type="ChEBI" id="CHEBI:58228"/>
    </ligand>
</feature>
<dbReference type="InterPro" id="IPR006132">
    <property type="entry name" value="Asp/Orn_carbamoyltranf_P-bd"/>
</dbReference>
<evidence type="ECO:0000259" key="10">
    <source>
        <dbReference type="Pfam" id="PF02729"/>
    </source>
</evidence>
<feature type="binding site" evidence="7">
    <location>
        <position position="85"/>
    </location>
    <ligand>
        <name>carbamoyl phosphate</name>
        <dbReference type="ChEBI" id="CHEBI:58228"/>
    </ligand>
</feature>
<dbReference type="GO" id="GO:0004585">
    <property type="term" value="F:ornithine carbamoyltransferase activity"/>
    <property type="evidence" value="ECO:0007669"/>
    <property type="project" value="UniProtKB-UniRule"/>
</dbReference>
<dbReference type="Gene3D" id="3.40.50.1370">
    <property type="entry name" value="Aspartate/ornithine carbamoyltransferase"/>
    <property type="match status" value="2"/>
</dbReference>
<dbReference type="HAMAP" id="MF_01109">
    <property type="entry name" value="OTCase"/>
    <property type="match status" value="1"/>
</dbReference>
<dbReference type="InterPro" id="IPR002292">
    <property type="entry name" value="Orn/put_carbamltrans"/>
</dbReference>
<evidence type="ECO:0000256" key="7">
    <source>
        <dbReference type="HAMAP-Rule" id="MF_01109"/>
    </source>
</evidence>
<evidence type="ECO:0000256" key="6">
    <source>
        <dbReference type="ARBA" id="ARBA00048772"/>
    </source>
</evidence>
<feature type="binding site" evidence="7">
    <location>
        <position position="167"/>
    </location>
    <ligand>
        <name>L-ornithine</name>
        <dbReference type="ChEBI" id="CHEBI:46911"/>
    </ligand>
</feature>
<comment type="similarity">
    <text evidence="2 7">Belongs to the aspartate/ornithine carbamoyltransferase superfamily. OTCase family.</text>
</comment>
<dbReference type="KEGG" id="fsy:FsymDg_3273"/>
<dbReference type="GO" id="GO:0019240">
    <property type="term" value="P:citrulline biosynthetic process"/>
    <property type="evidence" value="ECO:0007669"/>
    <property type="project" value="TreeGrafter"/>
</dbReference>
<evidence type="ECO:0000313" key="12">
    <source>
        <dbReference type="Proteomes" id="UP000001549"/>
    </source>
</evidence>
<dbReference type="EMBL" id="CP002801">
    <property type="protein sequence ID" value="AEH10577.1"/>
    <property type="molecule type" value="Genomic_DNA"/>
</dbReference>
<dbReference type="PANTHER" id="PTHR45753">
    <property type="entry name" value="ORNITHINE CARBAMOYLTRANSFERASE, MITOCHONDRIAL"/>
    <property type="match status" value="1"/>
</dbReference>
<dbReference type="PRINTS" id="PR00102">
    <property type="entry name" value="OTCASE"/>
</dbReference>
<dbReference type="STRING" id="656024.FsymDg_3273"/>
<keyword evidence="7" id="KW-0963">Cytoplasm</keyword>
<feature type="binding site" evidence="7">
    <location>
        <position position="109"/>
    </location>
    <ligand>
        <name>carbamoyl phosphate</name>
        <dbReference type="ChEBI" id="CHEBI:58228"/>
    </ligand>
</feature>
<evidence type="ECO:0000313" key="11">
    <source>
        <dbReference type="EMBL" id="AEH10577.1"/>
    </source>
</evidence>
<dbReference type="AlphaFoldDB" id="F8AZT8"/>
<comment type="catalytic activity">
    <reaction evidence="6 7">
        <text>carbamoyl phosphate + L-ornithine = L-citrulline + phosphate + H(+)</text>
        <dbReference type="Rhea" id="RHEA:19513"/>
        <dbReference type="ChEBI" id="CHEBI:15378"/>
        <dbReference type="ChEBI" id="CHEBI:43474"/>
        <dbReference type="ChEBI" id="CHEBI:46911"/>
        <dbReference type="ChEBI" id="CHEBI:57743"/>
        <dbReference type="ChEBI" id="CHEBI:58228"/>
        <dbReference type="EC" id="2.1.3.3"/>
    </reaction>
</comment>
<evidence type="ECO:0000256" key="1">
    <source>
        <dbReference type="ARBA" id="ARBA00004975"/>
    </source>
</evidence>
<feature type="domain" description="Aspartate/ornithine carbamoyltransferase carbamoyl-P binding" evidence="10">
    <location>
        <begin position="4"/>
        <end position="149"/>
    </location>
</feature>
<feature type="binding site" evidence="7">
    <location>
        <begin position="136"/>
        <end position="139"/>
    </location>
    <ligand>
        <name>carbamoyl phosphate</name>
        <dbReference type="ChEBI" id="CHEBI:58228"/>
    </ligand>
</feature>
<dbReference type="NCBIfam" id="TIGR00658">
    <property type="entry name" value="orni_carb_tr"/>
    <property type="match status" value="1"/>
</dbReference>
<dbReference type="PANTHER" id="PTHR45753:SF3">
    <property type="entry name" value="ORNITHINE TRANSCARBAMYLASE, MITOCHONDRIAL"/>
    <property type="match status" value="1"/>
</dbReference>
<evidence type="ECO:0000256" key="3">
    <source>
        <dbReference type="ARBA" id="ARBA00013007"/>
    </source>
</evidence>
<dbReference type="InterPro" id="IPR006130">
    <property type="entry name" value="Asp/Orn_carbamoylTrfase"/>
</dbReference>
<evidence type="ECO:0000256" key="2">
    <source>
        <dbReference type="ARBA" id="ARBA00007805"/>
    </source>
</evidence>
<feature type="binding site" evidence="7">
    <location>
        <position position="231"/>
    </location>
    <ligand>
        <name>L-ornithine</name>
        <dbReference type="ChEBI" id="CHEBI:46911"/>
    </ligand>
</feature>
<feature type="binding site" evidence="7">
    <location>
        <begin position="235"/>
        <end position="236"/>
    </location>
    <ligand>
        <name>L-ornithine</name>
        <dbReference type="ChEBI" id="CHEBI:46911"/>
    </ligand>
</feature>
<comment type="subcellular location">
    <subcellularLocation>
        <location evidence="7">Cytoplasm</location>
    </subcellularLocation>
</comment>